<evidence type="ECO:0000259" key="2">
    <source>
        <dbReference type="Pfam" id="PF02911"/>
    </source>
</evidence>
<dbReference type="PANTHER" id="PTHR11138:SF5">
    <property type="entry name" value="METHIONYL-TRNA FORMYLTRANSFERASE, MITOCHONDRIAL"/>
    <property type="match status" value="1"/>
</dbReference>
<dbReference type="Pfam" id="PF02911">
    <property type="entry name" value="Formyl_trans_C"/>
    <property type="match status" value="1"/>
</dbReference>
<proteinExistence type="predicted"/>
<dbReference type="SUPFAM" id="SSF50486">
    <property type="entry name" value="FMT C-terminal domain-like"/>
    <property type="match status" value="1"/>
</dbReference>
<dbReference type="InterPro" id="IPR002376">
    <property type="entry name" value="Formyl_transf_N"/>
</dbReference>
<dbReference type="InterPro" id="IPR036477">
    <property type="entry name" value="Formyl_transf_N_sf"/>
</dbReference>
<gene>
    <name evidence="3" type="ORF">NM125_11930</name>
</gene>
<sequence>MRVLFVSFHREGVETLNFLKKNDRVELAGCLSLADSSSMNKSGTYNYKTLCEELSVKYFECNHINDQETKALIKKLEPDILMVLGWGQILDQETLDIPTIGVIGAHASLLPKYRGSAPINWALINGLDETGNTLMWLDSGVDSGKIIDQKSFEINQYDSCETLYLKVAKSNKEMVESNLADILKNGRIGKAQKHDDSDLLPRRRPEDGKVNFNTNSQVLYDFIRALTKPYPGAYFVFNNQKFIVWKASFSPNTDLKAIMEKKFRVGDIIEHIYSFAEELCGIRVKLEDGSIVFHEVELEGEIFKGESLHKKFPKGVNING</sequence>
<dbReference type="SUPFAM" id="SSF53328">
    <property type="entry name" value="Formyltransferase"/>
    <property type="match status" value="1"/>
</dbReference>
<dbReference type="GO" id="GO:0005829">
    <property type="term" value="C:cytosol"/>
    <property type="evidence" value="ECO:0007669"/>
    <property type="project" value="TreeGrafter"/>
</dbReference>
<reference evidence="3" key="1">
    <citation type="submission" date="2022-06" db="EMBL/GenBank/DDBJ databases">
        <title>Gracilimonas sp. CAU 1638 isolated from sea sediment.</title>
        <authorList>
            <person name="Kim W."/>
        </authorList>
    </citation>
    <scope>NUCLEOTIDE SEQUENCE</scope>
    <source>
        <strain evidence="3">CAU 1638</strain>
    </source>
</reference>
<comment type="caution">
    <text evidence="3">The sequence shown here is derived from an EMBL/GenBank/DDBJ whole genome shotgun (WGS) entry which is preliminary data.</text>
</comment>
<evidence type="ECO:0000259" key="1">
    <source>
        <dbReference type="Pfam" id="PF00551"/>
    </source>
</evidence>
<keyword evidence="4" id="KW-1185">Reference proteome</keyword>
<dbReference type="Gene3D" id="3.40.50.12230">
    <property type="match status" value="1"/>
</dbReference>
<dbReference type="GO" id="GO:0004479">
    <property type="term" value="F:methionyl-tRNA formyltransferase activity"/>
    <property type="evidence" value="ECO:0007669"/>
    <property type="project" value="TreeGrafter"/>
</dbReference>
<dbReference type="Pfam" id="PF00551">
    <property type="entry name" value="Formyl_trans_N"/>
    <property type="match status" value="1"/>
</dbReference>
<dbReference type="PANTHER" id="PTHR11138">
    <property type="entry name" value="METHIONYL-TRNA FORMYLTRANSFERASE"/>
    <property type="match status" value="1"/>
</dbReference>
<organism evidence="3 4">
    <name type="scientific">Gracilimonas sediminicola</name>
    <dbReference type="NCBI Taxonomy" id="2952158"/>
    <lineage>
        <taxon>Bacteria</taxon>
        <taxon>Pseudomonadati</taxon>
        <taxon>Balneolota</taxon>
        <taxon>Balneolia</taxon>
        <taxon>Balneolales</taxon>
        <taxon>Balneolaceae</taxon>
        <taxon>Gracilimonas</taxon>
    </lineage>
</organism>
<accession>A0A9X2REW1</accession>
<dbReference type="AlphaFoldDB" id="A0A9X2REW1"/>
<dbReference type="InterPro" id="IPR011034">
    <property type="entry name" value="Formyl_transferase-like_C_sf"/>
</dbReference>
<evidence type="ECO:0000313" key="3">
    <source>
        <dbReference type="EMBL" id="MCP9292286.1"/>
    </source>
</evidence>
<dbReference type="EMBL" id="JANDBC010000002">
    <property type="protein sequence ID" value="MCP9292286.1"/>
    <property type="molecule type" value="Genomic_DNA"/>
</dbReference>
<dbReference type="Proteomes" id="UP001139125">
    <property type="component" value="Unassembled WGS sequence"/>
</dbReference>
<dbReference type="InterPro" id="IPR005793">
    <property type="entry name" value="Formyl_trans_C"/>
</dbReference>
<feature type="domain" description="Formyl transferase C-terminal" evidence="2">
    <location>
        <begin position="205"/>
        <end position="301"/>
    </location>
</feature>
<protein>
    <submittedName>
        <fullName evidence="3">Methionyl-tRNA formyltransferase</fullName>
    </submittedName>
</protein>
<dbReference type="RefSeq" id="WP_255135167.1">
    <property type="nucleotide sequence ID" value="NZ_JANDBC010000002.1"/>
</dbReference>
<name>A0A9X2REW1_9BACT</name>
<feature type="domain" description="Formyl transferase N-terminal" evidence="1">
    <location>
        <begin position="56"/>
        <end position="175"/>
    </location>
</feature>
<evidence type="ECO:0000313" key="4">
    <source>
        <dbReference type="Proteomes" id="UP001139125"/>
    </source>
</evidence>